<reference evidence="1" key="1">
    <citation type="submission" date="2023-10" db="EMBL/GenBank/DDBJ databases">
        <authorList>
            <person name="Rodriguez Cubillos JULIANA M."/>
            <person name="De Vega J."/>
        </authorList>
    </citation>
    <scope>NUCLEOTIDE SEQUENCE</scope>
</reference>
<comment type="caution">
    <text evidence="1">The sequence shown here is derived from an EMBL/GenBank/DDBJ whole genome shotgun (WGS) entry which is preliminary data.</text>
</comment>
<accession>A0ACB0JJC0</accession>
<dbReference type="Proteomes" id="UP001177021">
    <property type="component" value="Unassembled WGS sequence"/>
</dbReference>
<evidence type="ECO:0000313" key="1">
    <source>
        <dbReference type="EMBL" id="CAJ2644345.1"/>
    </source>
</evidence>
<name>A0ACB0JJC0_TRIPR</name>
<gene>
    <name evidence="1" type="ORF">MILVUS5_LOCUS13401</name>
</gene>
<evidence type="ECO:0000313" key="2">
    <source>
        <dbReference type="Proteomes" id="UP001177021"/>
    </source>
</evidence>
<organism evidence="1 2">
    <name type="scientific">Trifolium pratense</name>
    <name type="common">Red clover</name>
    <dbReference type="NCBI Taxonomy" id="57577"/>
    <lineage>
        <taxon>Eukaryota</taxon>
        <taxon>Viridiplantae</taxon>
        <taxon>Streptophyta</taxon>
        <taxon>Embryophyta</taxon>
        <taxon>Tracheophyta</taxon>
        <taxon>Spermatophyta</taxon>
        <taxon>Magnoliopsida</taxon>
        <taxon>eudicotyledons</taxon>
        <taxon>Gunneridae</taxon>
        <taxon>Pentapetalae</taxon>
        <taxon>rosids</taxon>
        <taxon>fabids</taxon>
        <taxon>Fabales</taxon>
        <taxon>Fabaceae</taxon>
        <taxon>Papilionoideae</taxon>
        <taxon>50 kb inversion clade</taxon>
        <taxon>NPAAA clade</taxon>
        <taxon>Hologalegina</taxon>
        <taxon>IRL clade</taxon>
        <taxon>Trifolieae</taxon>
        <taxon>Trifolium</taxon>
    </lineage>
</organism>
<proteinExistence type="predicted"/>
<keyword evidence="2" id="KW-1185">Reference proteome</keyword>
<dbReference type="EMBL" id="CASHSV030000034">
    <property type="protein sequence ID" value="CAJ2644345.1"/>
    <property type="molecule type" value="Genomic_DNA"/>
</dbReference>
<protein>
    <submittedName>
        <fullName evidence="1">Uncharacterized protein</fullName>
    </submittedName>
</protein>
<sequence length="107" mass="12507">MVMRRSRGFWCMNTWQEGAWRINCSEDYMEYLCLMKNLKVSGLFFFFYCSVFCSCVYVAALSSSAVAGCFVLFLSWWSAALQLNCEQRRGYGDLCLLLLFLWFGLMT</sequence>